<keyword evidence="2" id="KW-1185">Reference proteome</keyword>
<dbReference type="Proteomes" id="UP000184114">
    <property type="component" value="Unassembled WGS sequence"/>
</dbReference>
<sequence>MILKRLLLFILITMVLLTSCKFSYNNKLPYKDKRVLSRIEKTYENCNGYKCKANVKIISEETESIYLIEETYTKPNKYRLEILKPKESKGIIILNTDDKIFVEHPSIKQSISLITIKSLNKQMLMGGFYEKLSNANKINTEKINGEEYLTFEFKLEERNKYRDSAKVLIKKKGFTPYRLSIFDESGGLHVEITYENFKFTKRLKKKL</sequence>
<gene>
    <name evidence="1" type="ORF">SAMN02745784_01405</name>
</gene>
<accession>A0A1M4V8E5</accession>
<keyword evidence="1" id="KW-0449">Lipoprotein</keyword>
<evidence type="ECO:0000313" key="2">
    <source>
        <dbReference type="Proteomes" id="UP000184114"/>
    </source>
</evidence>
<dbReference type="InterPro" id="IPR052944">
    <property type="entry name" value="Sporulation_related"/>
</dbReference>
<dbReference type="InterPro" id="IPR029046">
    <property type="entry name" value="LolA/LolB/LppX"/>
</dbReference>
<reference evidence="2" key="1">
    <citation type="submission" date="2016-11" db="EMBL/GenBank/DDBJ databases">
        <authorList>
            <person name="Varghese N."/>
            <person name="Submissions S."/>
        </authorList>
    </citation>
    <scope>NUCLEOTIDE SEQUENCE [LARGE SCALE GENOMIC DNA]</scope>
    <source>
        <strain evidence="2">DSM 18095</strain>
    </source>
</reference>
<dbReference type="Gene3D" id="2.50.20.10">
    <property type="entry name" value="Lipoprotein localisation LolA/LolB/LppX"/>
    <property type="match status" value="1"/>
</dbReference>
<dbReference type="SUPFAM" id="SSF89392">
    <property type="entry name" value="Prokaryotic lipoproteins and lipoprotein localization factors"/>
    <property type="match status" value="1"/>
</dbReference>
<dbReference type="EMBL" id="FQTY01000004">
    <property type="protein sequence ID" value="SHE65229.1"/>
    <property type="molecule type" value="Genomic_DNA"/>
</dbReference>
<organism evidence="1 2">
    <name type="scientific">Tissierella praeacuta DSM 18095</name>
    <dbReference type="NCBI Taxonomy" id="1123404"/>
    <lineage>
        <taxon>Bacteria</taxon>
        <taxon>Bacillati</taxon>
        <taxon>Bacillota</taxon>
        <taxon>Tissierellia</taxon>
        <taxon>Tissierellales</taxon>
        <taxon>Tissierellaceae</taxon>
        <taxon>Tissierella</taxon>
    </lineage>
</organism>
<dbReference type="STRING" id="1123404.SAMN02745784_01405"/>
<dbReference type="PANTHER" id="PTHR37507">
    <property type="entry name" value="SPORULATION PROTEIN YDCC"/>
    <property type="match status" value="1"/>
</dbReference>
<dbReference type="PROSITE" id="PS51257">
    <property type="entry name" value="PROKAR_LIPOPROTEIN"/>
    <property type="match status" value="1"/>
</dbReference>
<protein>
    <submittedName>
        <fullName evidence="1">Outer membrane lipoprotein-sorting protein</fullName>
    </submittedName>
</protein>
<evidence type="ECO:0000313" key="1">
    <source>
        <dbReference type="EMBL" id="SHE65229.1"/>
    </source>
</evidence>
<dbReference type="AlphaFoldDB" id="A0A1M4V8E5"/>
<name>A0A1M4V8E5_9FIRM</name>
<dbReference type="PANTHER" id="PTHR37507:SF2">
    <property type="entry name" value="SPORULATION PROTEIN YDCC"/>
    <property type="match status" value="1"/>
</dbReference>
<proteinExistence type="predicted"/>